<gene>
    <name evidence="1" type="ORF">STAIW_v1c07720</name>
</gene>
<name>S5LUB9_9MOLU</name>
<reference evidence="1 2" key="1">
    <citation type="journal article" date="2013" name="Genome Biol. Evol.">
        <title>Comparison of metabolic capacities and inference of gene content evolution in mosquito-associated Spiroplasma diminutum and S. taiwanense.</title>
        <authorList>
            <person name="Lo W.S."/>
            <person name="Ku C."/>
            <person name="Chen L.L."/>
            <person name="Chang T.H."/>
            <person name="Kuo C.H."/>
        </authorList>
    </citation>
    <scope>NUCLEOTIDE SEQUENCE [LARGE SCALE GENOMIC DNA]</scope>
    <source>
        <strain evidence="1">CT-1</strain>
    </source>
</reference>
<dbReference type="Proteomes" id="UP000014984">
    <property type="component" value="Chromosome"/>
</dbReference>
<evidence type="ECO:0008006" key="3">
    <source>
        <dbReference type="Google" id="ProtNLM"/>
    </source>
</evidence>
<protein>
    <recommendedName>
        <fullName evidence="3">DUF5615 domain-containing protein</fullName>
    </recommendedName>
</protein>
<organism evidence="1 2">
    <name type="scientific">Spiroplasma taiwanense CT-1</name>
    <dbReference type="NCBI Taxonomy" id="1276220"/>
    <lineage>
        <taxon>Bacteria</taxon>
        <taxon>Bacillati</taxon>
        <taxon>Mycoplasmatota</taxon>
        <taxon>Mollicutes</taxon>
        <taxon>Entomoplasmatales</taxon>
        <taxon>Spiroplasmataceae</taxon>
        <taxon>Spiroplasma</taxon>
    </lineage>
</organism>
<dbReference type="RefSeq" id="WP_020834508.1">
    <property type="nucleotide sequence ID" value="NC_021846.1"/>
</dbReference>
<dbReference type="AlphaFoldDB" id="S5LUB9"/>
<keyword evidence="2" id="KW-1185">Reference proteome</keyword>
<dbReference type="PATRIC" id="fig|1276220.3.peg.789"/>
<sequence length="50" mass="6186">MEKIKILFDKNINKCYKDYLIENIKNNNFKINFIEIDDIFEVYKQLVKEI</sequence>
<dbReference type="STRING" id="1276220.STAIW_v1c07720"/>
<proteinExistence type="predicted"/>
<dbReference type="HOGENOM" id="CLU_3122838_0_0_14"/>
<evidence type="ECO:0000313" key="1">
    <source>
        <dbReference type="EMBL" id="AGR41369.1"/>
    </source>
</evidence>
<dbReference type="EMBL" id="CP005074">
    <property type="protein sequence ID" value="AGR41369.1"/>
    <property type="molecule type" value="Genomic_DNA"/>
</dbReference>
<dbReference type="KEGG" id="stai:STAIW_v1c07720"/>
<accession>S5LUB9</accession>
<evidence type="ECO:0000313" key="2">
    <source>
        <dbReference type="Proteomes" id="UP000014984"/>
    </source>
</evidence>